<sequence length="139" mass="14434">MGGGHWEPLPPQHHPGNANPGKERADCCGHGHCPAAAGLCGAGERQGLGILAFQAGNSGIPGWEYGLGILAFQAGNSGIPGWEYGLGILAFQAGNMGLECGIRGWECRLGILPFQAGNVDWEFCHSRLGMWIGNSAIPG</sequence>
<accession>A0A3M0IZK1</accession>
<organism evidence="2 3">
    <name type="scientific">Hirundo rustica rustica</name>
    <dbReference type="NCBI Taxonomy" id="333673"/>
    <lineage>
        <taxon>Eukaryota</taxon>
        <taxon>Metazoa</taxon>
        <taxon>Chordata</taxon>
        <taxon>Craniata</taxon>
        <taxon>Vertebrata</taxon>
        <taxon>Euteleostomi</taxon>
        <taxon>Archelosauria</taxon>
        <taxon>Archosauria</taxon>
        <taxon>Dinosauria</taxon>
        <taxon>Saurischia</taxon>
        <taxon>Theropoda</taxon>
        <taxon>Coelurosauria</taxon>
        <taxon>Aves</taxon>
        <taxon>Neognathae</taxon>
        <taxon>Neoaves</taxon>
        <taxon>Telluraves</taxon>
        <taxon>Australaves</taxon>
        <taxon>Passeriformes</taxon>
        <taxon>Sylvioidea</taxon>
        <taxon>Hirundinidae</taxon>
        <taxon>Hirundo</taxon>
    </lineage>
</organism>
<dbReference type="EMBL" id="QRBI01000197">
    <property type="protein sequence ID" value="RMB94207.1"/>
    <property type="molecule type" value="Genomic_DNA"/>
</dbReference>
<protein>
    <submittedName>
        <fullName evidence="2">Uncharacterized protein</fullName>
    </submittedName>
</protein>
<reference evidence="2 3" key="1">
    <citation type="submission" date="2018-07" db="EMBL/GenBank/DDBJ databases">
        <title>A high quality draft genome assembly of the barn swallow (H. rustica rustica).</title>
        <authorList>
            <person name="Formenti G."/>
            <person name="Chiara M."/>
            <person name="Poveda L."/>
            <person name="Francoijs K.-J."/>
            <person name="Bonisoli-Alquati A."/>
            <person name="Canova L."/>
            <person name="Gianfranceschi L."/>
            <person name="Horner D.S."/>
            <person name="Saino N."/>
        </authorList>
    </citation>
    <scope>NUCLEOTIDE SEQUENCE [LARGE SCALE GENOMIC DNA]</scope>
    <source>
        <strain evidence="2">Chelidonia</strain>
        <tissue evidence="2">Blood</tissue>
    </source>
</reference>
<comment type="caution">
    <text evidence="2">The sequence shown here is derived from an EMBL/GenBank/DDBJ whole genome shotgun (WGS) entry which is preliminary data.</text>
</comment>
<feature type="region of interest" description="Disordered" evidence="1">
    <location>
        <begin position="1"/>
        <end position="21"/>
    </location>
</feature>
<keyword evidence="3" id="KW-1185">Reference proteome</keyword>
<evidence type="ECO:0000313" key="2">
    <source>
        <dbReference type="EMBL" id="RMB94207.1"/>
    </source>
</evidence>
<dbReference type="AlphaFoldDB" id="A0A3M0IZK1"/>
<proteinExistence type="predicted"/>
<evidence type="ECO:0000313" key="3">
    <source>
        <dbReference type="Proteomes" id="UP000269221"/>
    </source>
</evidence>
<dbReference type="Proteomes" id="UP000269221">
    <property type="component" value="Unassembled WGS sequence"/>
</dbReference>
<gene>
    <name evidence="2" type="ORF">DUI87_29013</name>
</gene>
<evidence type="ECO:0000256" key="1">
    <source>
        <dbReference type="SAM" id="MobiDB-lite"/>
    </source>
</evidence>
<name>A0A3M0IZK1_HIRRU</name>